<dbReference type="InterPro" id="IPR040450">
    <property type="entry name" value="TFIIF_beta_HTH"/>
</dbReference>
<accession>A0A9P4PC15</accession>
<dbReference type="InterPro" id="IPR036390">
    <property type="entry name" value="WH_DNA-bd_sf"/>
</dbReference>
<dbReference type="InterPro" id="IPR036388">
    <property type="entry name" value="WH-like_DNA-bd_sf"/>
</dbReference>
<sequence length="589" mass="64062">MADQSTATLGLGNSYSAANLLAHGLKRAFCVNMMQLPSTQELRKERLDALLNTPTGRDFTINTAVGVVFKVHSIMLIGGPKALEQVAFPKDNAPGDNTVNLPGRFEPLFVDRLVAFIYTSTYPVDSQTIKITTLQHHTVLPPGATPDSFALAMDATEFQVCMYGLAEVLEYTALISFAYGKLASYFVFDRKAPHKVSHLIKLLFAPVGGPGRKCKDEVGALKSLGIAAVLVHEKKHWSGHEMDEFRDLLANELEQGSWKEYRACYKQIKDANRDLLVDPTSAYAHHYGTRPVAQNIGSLVSSMSNVALAGGSKPNLLEELHLLFDEYAYWSLKVLKAKTGRSGQALNEALPKIAHQVQTHPFHGFWQRKAHFNRPSLYQCTEQMGQTKPLPLSQSHPQLVFPSRNQQMGIGHQPAPTASASHPTNDIREGTPLAKRKFANPSRTVVTTPSGMKIVDTAGDNNAMDHDAADATGMLDSKHAPKVAKLGVKGIANATFDFAGRTMAFDSAPAAPQAGTISLEGLKKLQQVGVANGQAKKTVKVAEKAEKGGQKGKAKAKAKEEGMDVDWNKENIPVDSDYAAPQVEEEMVD</sequence>
<dbReference type="Proteomes" id="UP000799764">
    <property type="component" value="Unassembled WGS sequence"/>
</dbReference>
<dbReference type="SUPFAM" id="SSF46785">
    <property type="entry name" value="Winged helix' DNA-binding domain"/>
    <property type="match status" value="1"/>
</dbReference>
<dbReference type="EMBL" id="MU001506">
    <property type="protein sequence ID" value="KAF2441167.1"/>
    <property type="molecule type" value="Genomic_DNA"/>
</dbReference>
<dbReference type="AlphaFoldDB" id="A0A9P4PC15"/>
<proteinExistence type="predicted"/>
<evidence type="ECO:0000313" key="4">
    <source>
        <dbReference type="Proteomes" id="UP000799764"/>
    </source>
</evidence>
<dbReference type="Gene3D" id="1.10.10.10">
    <property type="entry name" value="Winged helix-like DNA-binding domain superfamily/Winged helix DNA-binding domain"/>
    <property type="match status" value="1"/>
</dbReference>
<evidence type="ECO:0000256" key="1">
    <source>
        <dbReference type="SAM" id="MobiDB-lite"/>
    </source>
</evidence>
<reference evidence="3" key="1">
    <citation type="journal article" date="2020" name="Stud. Mycol.">
        <title>101 Dothideomycetes genomes: a test case for predicting lifestyles and emergence of pathogens.</title>
        <authorList>
            <person name="Haridas S."/>
            <person name="Albert R."/>
            <person name="Binder M."/>
            <person name="Bloem J."/>
            <person name="Labutti K."/>
            <person name="Salamov A."/>
            <person name="Andreopoulos B."/>
            <person name="Baker S."/>
            <person name="Barry K."/>
            <person name="Bills G."/>
            <person name="Bluhm B."/>
            <person name="Cannon C."/>
            <person name="Castanera R."/>
            <person name="Culley D."/>
            <person name="Daum C."/>
            <person name="Ezra D."/>
            <person name="Gonzalez J."/>
            <person name="Henrissat B."/>
            <person name="Kuo A."/>
            <person name="Liang C."/>
            <person name="Lipzen A."/>
            <person name="Lutzoni F."/>
            <person name="Magnuson J."/>
            <person name="Mondo S."/>
            <person name="Nolan M."/>
            <person name="Ohm R."/>
            <person name="Pangilinan J."/>
            <person name="Park H.-J."/>
            <person name="Ramirez L."/>
            <person name="Alfaro M."/>
            <person name="Sun H."/>
            <person name="Tritt A."/>
            <person name="Yoshinaga Y."/>
            <person name="Zwiers L.-H."/>
            <person name="Turgeon B."/>
            <person name="Goodwin S."/>
            <person name="Spatafora J."/>
            <person name="Crous P."/>
            <person name="Grigoriev I."/>
        </authorList>
    </citation>
    <scope>NUCLEOTIDE SEQUENCE</scope>
    <source>
        <strain evidence="3">CBS 690.94</strain>
    </source>
</reference>
<feature type="region of interest" description="Disordered" evidence="1">
    <location>
        <begin position="544"/>
        <end position="589"/>
    </location>
</feature>
<comment type="caution">
    <text evidence="3">The sequence shown here is derived from an EMBL/GenBank/DDBJ whole genome shotgun (WGS) entry which is preliminary data.</text>
</comment>
<feature type="region of interest" description="Disordered" evidence="1">
    <location>
        <begin position="409"/>
        <end position="433"/>
    </location>
</feature>
<feature type="compositionally biased region" description="Basic and acidic residues" evidence="1">
    <location>
        <begin position="557"/>
        <end position="569"/>
    </location>
</feature>
<protein>
    <recommendedName>
        <fullName evidence="2">TFIIF beta subunit HTH domain-containing protein</fullName>
    </recommendedName>
</protein>
<evidence type="ECO:0000259" key="2">
    <source>
        <dbReference type="Pfam" id="PF02270"/>
    </source>
</evidence>
<gene>
    <name evidence="3" type="ORF">P171DRAFT_91045</name>
</gene>
<name>A0A9P4PC15_9PLEO</name>
<evidence type="ECO:0000313" key="3">
    <source>
        <dbReference type="EMBL" id="KAF2441167.1"/>
    </source>
</evidence>
<dbReference type="Pfam" id="PF02270">
    <property type="entry name" value="TFIIF_beta"/>
    <property type="match status" value="1"/>
</dbReference>
<keyword evidence="4" id="KW-1185">Reference proteome</keyword>
<organism evidence="3 4">
    <name type="scientific">Karstenula rhodostoma CBS 690.94</name>
    <dbReference type="NCBI Taxonomy" id="1392251"/>
    <lineage>
        <taxon>Eukaryota</taxon>
        <taxon>Fungi</taxon>
        <taxon>Dikarya</taxon>
        <taxon>Ascomycota</taxon>
        <taxon>Pezizomycotina</taxon>
        <taxon>Dothideomycetes</taxon>
        <taxon>Pleosporomycetidae</taxon>
        <taxon>Pleosporales</taxon>
        <taxon>Massarineae</taxon>
        <taxon>Didymosphaeriaceae</taxon>
        <taxon>Karstenula</taxon>
    </lineage>
</organism>
<dbReference type="OrthoDB" id="3785924at2759"/>
<feature type="domain" description="TFIIF beta subunit HTH" evidence="2">
    <location>
        <begin position="314"/>
        <end position="371"/>
    </location>
</feature>